<dbReference type="Gramene" id="GBG58979">
    <property type="protein sequence ID" value="GBG58979"/>
    <property type="gene ID" value="CBR_g24328"/>
</dbReference>
<accession>A0A388JMD6</accession>
<proteinExistence type="predicted"/>
<dbReference type="EMBL" id="BFEA01000002">
    <property type="protein sequence ID" value="GBG58979.1"/>
    <property type="molecule type" value="Genomic_DNA"/>
</dbReference>
<organism evidence="1 2">
    <name type="scientific">Chara braunii</name>
    <name type="common">Braun's stonewort</name>
    <dbReference type="NCBI Taxonomy" id="69332"/>
    <lineage>
        <taxon>Eukaryota</taxon>
        <taxon>Viridiplantae</taxon>
        <taxon>Streptophyta</taxon>
        <taxon>Charophyceae</taxon>
        <taxon>Charales</taxon>
        <taxon>Characeae</taxon>
        <taxon>Chara</taxon>
    </lineage>
</organism>
<comment type="caution">
    <text evidence="1">The sequence shown here is derived from an EMBL/GenBank/DDBJ whole genome shotgun (WGS) entry which is preliminary data.</text>
</comment>
<dbReference type="Proteomes" id="UP000265515">
    <property type="component" value="Unassembled WGS sequence"/>
</dbReference>
<sequence length="92" mass="10093">MTVVGEQGYSRNQAGLSLLFAPVVFWENMWLKKLGSDGDIKSALLRRTASCGHGSPLKPSSEWGLHLGCRPRTGLLEEASRAFLFDLPSVVF</sequence>
<dbReference type="AlphaFoldDB" id="A0A388JMD6"/>
<keyword evidence="2" id="KW-1185">Reference proteome</keyword>
<protein>
    <submittedName>
        <fullName evidence="1">Uncharacterized protein</fullName>
    </submittedName>
</protein>
<evidence type="ECO:0000313" key="1">
    <source>
        <dbReference type="EMBL" id="GBG58979.1"/>
    </source>
</evidence>
<name>A0A388JMD6_CHABU</name>
<evidence type="ECO:0000313" key="2">
    <source>
        <dbReference type="Proteomes" id="UP000265515"/>
    </source>
</evidence>
<reference evidence="1 2" key="1">
    <citation type="journal article" date="2018" name="Cell">
        <title>The Chara Genome: Secondary Complexity and Implications for Plant Terrestrialization.</title>
        <authorList>
            <person name="Nishiyama T."/>
            <person name="Sakayama H."/>
            <person name="Vries J.D."/>
            <person name="Buschmann H."/>
            <person name="Saint-Marcoux D."/>
            <person name="Ullrich K.K."/>
            <person name="Haas F.B."/>
            <person name="Vanderstraeten L."/>
            <person name="Becker D."/>
            <person name="Lang D."/>
            <person name="Vosolsobe S."/>
            <person name="Rombauts S."/>
            <person name="Wilhelmsson P.K.I."/>
            <person name="Janitza P."/>
            <person name="Kern R."/>
            <person name="Heyl A."/>
            <person name="Rumpler F."/>
            <person name="Villalobos L.I.A.C."/>
            <person name="Clay J.M."/>
            <person name="Skokan R."/>
            <person name="Toyoda A."/>
            <person name="Suzuki Y."/>
            <person name="Kagoshima H."/>
            <person name="Schijlen E."/>
            <person name="Tajeshwar N."/>
            <person name="Catarino B."/>
            <person name="Hetherington A.J."/>
            <person name="Saltykova A."/>
            <person name="Bonnot C."/>
            <person name="Breuninger H."/>
            <person name="Symeonidi A."/>
            <person name="Radhakrishnan G.V."/>
            <person name="Van Nieuwerburgh F."/>
            <person name="Deforce D."/>
            <person name="Chang C."/>
            <person name="Karol K.G."/>
            <person name="Hedrich R."/>
            <person name="Ulvskov P."/>
            <person name="Glockner G."/>
            <person name="Delwiche C.F."/>
            <person name="Petrasek J."/>
            <person name="Van de Peer Y."/>
            <person name="Friml J."/>
            <person name="Beilby M."/>
            <person name="Dolan L."/>
            <person name="Kohara Y."/>
            <person name="Sugano S."/>
            <person name="Fujiyama A."/>
            <person name="Delaux P.-M."/>
            <person name="Quint M."/>
            <person name="TheiBen G."/>
            <person name="Hagemann M."/>
            <person name="Harholt J."/>
            <person name="Dunand C."/>
            <person name="Zachgo S."/>
            <person name="Langdale J."/>
            <person name="Maumus F."/>
            <person name="Straeten D.V.D."/>
            <person name="Gould S.B."/>
            <person name="Rensing S.A."/>
        </authorList>
    </citation>
    <scope>NUCLEOTIDE SEQUENCE [LARGE SCALE GENOMIC DNA]</scope>
    <source>
        <strain evidence="1 2">S276</strain>
    </source>
</reference>
<gene>
    <name evidence="1" type="ORF">CBR_g24328</name>
</gene>